<evidence type="ECO:0000256" key="1">
    <source>
        <dbReference type="SAM" id="MobiDB-lite"/>
    </source>
</evidence>
<reference evidence="3" key="1">
    <citation type="submission" date="2016-05" db="EMBL/GenBank/DDBJ databases">
        <authorList>
            <person name="Dupont C."/>
            <person name="Santoro A."/>
        </authorList>
    </citation>
    <scope>NUCLEOTIDE SEQUENCE [LARGE SCALE GENOMIC DNA]</scope>
    <source>
        <strain evidence="3">U25</strain>
    </source>
</reference>
<sequence>MKSLLIVFTFLLVFTVSLTPAAMSAPDYPPTPSDSEDINPGKNPVDEIKKATKDSSYYGTAKNENARTPYDNYKGGFDGAAEAESIKMWFCGNNPFGNTSQGAGAYSYLFDGRNSFNATAPGLIDQNELRQSVIQKCMKAEKYIDWHTTDTVYVVIYAPGFNEDPLKTDYIGNKQYNEIFCTSDASPTVGMWSNEGGREGAAWGYQSWIADNGGTTEHKNLYSKNVGGFTKEHWDSAFYPGYMQWWSNGDNAGLAAVKGIKEIGSDTGVFAGSVSLSGIKRFIALPDKYSFGVINSDYNKQFTSGSDRSSTTSIGSKICSIQTDRTGAFTIAWEYSEDKFVSKTAYYTMKEGEVKFGDDIVTMDQQVSVVLSDRDVSSRPWDSTPIEVHVWSDSDKGGVQLELRHERDWWVMQADDQTFYGTLYLSPDEESLDQETSGKGGIRCYKGECYERGSARLHAQPGDHIYVHYKDYTLPKPYGIDGCTMTSSDWTIDDEPFKCDHLDIYNFAKVNEATPLSEVALAKVSILPYAKPDIDEVNEINSDIATYERLVLTEEQRIEKMGYEVTKENMSTHSFKYDGLITKISELNTEITELKKRLSEHAQPNNPKTFVENEDVHIEGTFVSTSYAPNQFVFAAQAEHVETGEVDYVGMSHKTNITKKKSVELELSWTPQQSGEYVLKLYVMDATTMGAVLKNPIVNNIYVEPANTNLASGPESAKN</sequence>
<dbReference type="EMBL" id="LXWN01000001">
    <property type="protein sequence ID" value="PTL87937.1"/>
    <property type="molecule type" value="Genomic_DNA"/>
</dbReference>
<protein>
    <submittedName>
        <fullName evidence="2">Uncharacterized protein</fullName>
    </submittedName>
</protein>
<proteinExistence type="predicted"/>
<reference evidence="2 3" key="2">
    <citation type="submission" date="2018-04" db="EMBL/GenBank/DDBJ databases">
        <title>Transcriptomics of ammonia oxidizing archaea.</title>
        <authorList>
            <person name="Carini P."/>
        </authorList>
    </citation>
    <scope>NUCLEOTIDE SEQUENCE [LARGE SCALE GENOMIC DNA]</scope>
    <source>
        <strain evidence="2 3">U25</strain>
    </source>
</reference>
<gene>
    <name evidence="2" type="ORF">A7X95_01265</name>
</gene>
<comment type="caution">
    <text evidence="2">The sequence shown here is derived from an EMBL/GenBank/DDBJ whole genome shotgun (WGS) entry which is preliminary data.</text>
</comment>
<keyword evidence="3" id="KW-1185">Reference proteome</keyword>
<evidence type="ECO:0000313" key="3">
    <source>
        <dbReference type="Proteomes" id="UP000241022"/>
    </source>
</evidence>
<feature type="region of interest" description="Disordered" evidence="1">
    <location>
        <begin position="25"/>
        <end position="46"/>
    </location>
</feature>
<name>A0A2R6TBC1_9ARCH</name>
<dbReference type="AlphaFoldDB" id="A0A2R6TBC1"/>
<accession>A0A2R6TBC1</accession>
<dbReference type="Proteomes" id="UP000241022">
    <property type="component" value="Unassembled WGS sequence"/>
</dbReference>
<organism evidence="2 3">
    <name type="scientific">Candidatus Nitrosopelagicus brevis</name>
    <dbReference type="NCBI Taxonomy" id="1410606"/>
    <lineage>
        <taxon>Archaea</taxon>
        <taxon>Nitrososphaerota</taxon>
    </lineage>
</organism>
<evidence type="ECO:0000313" key="2">
    <source>
        <dbReference type="EMBL" id="PTL87937.1"/>
    </source>
</evidence>